<keyword evidence="3" id="KW-1185">Reference proteome</keyword>
<dbReference type="AlphaFoldDB" id="A0A940X4H7"/>
<reference evidence="2" key="1">
    <citation type="journal article" date="2016" name="Int. J. Syst. Evol. Microbiol.">
        <title>Pseudoxanthomonas helianthi sp. nov., isolated from roots of Jerusalem artichoke (Helianthus tuberosus).</title>
        <authorList>
            <person name="Kittiwongwattana C."/>
            <person name="Thawai C."/>
        </authorList>
    </citation>
    <scope>NUCLEOTIDE SEQUENCE</scope>
    <source>
        <strain evidence="2">110414</strain>
    </source>
</reference>
<dbReference type="InterPro" id="IPR012338">
    <property type="entry name" value="Beta-lactam/transpept-like"/>
</dbReference>
<sequence>MLATALSFPLMAQVTPAQQAAIDKLMQRYDGHVPGASLLVLKDGEPIVRKAYGYADLQHGVKATPQTNYRLASISKQFTAAAILLLAEDGKLGVDDPVRKWLPSLPAATDDIRIRHLLSHTSGLVDYEEVMDAKQEWQLHDADVLKLLEGQDRLYFPPGTDYRYSNSAYCLLALIVEKASGMRFADFVKSRIFAPLRMDGSVEFEDGISTVQNRAYGNSEVDGKWVRTDQSNTSATLGDGGVYSSIDDLAKWDAALYDERLLKAASLHAAFTPKTKTPEPDVPYYGYGWRINGDALWHSGETIGGRNVILRYPKEKLTVVILSNRNEPEPYATAKAIAALFRP</sequence>
<protein>
    <submittedName>
        <fullName evidence="2">Beta-lactamase family protein</fullName>
    </submittedName>
</protein>
<accession>A0A940X4H7</accession>
<dbReference type="Proteomes" id="UP000673447">
    <property type="component" value="Unassembled WGS sequence"/>
</dbReference>
<evidence type="ECO:0000313" key="3">
    <source>
        <dbReference type="Proteomes" id="UP000673447"/>
    </source>
</evidence>
<dbReference type="PANTHER" id="PTHR46825:SF9">
    <property type="entry name" value="BETA-LACTAMASE-RELATED DOMAIN-CONTAINING PROTEIN"/>
    <property type="match status" value="1"/>
</dbReference>
<reference evidence="2" key="2">
    <citation type="submission" date="2021-03" db="EMBL/GenBank/DDBJ databases">
        <authorList>
            <person name="Cao W."/>
        </authorList>
    </citation>
    <scope>NUCLEOTIDE SEQUENCE</scope>
    <source>
        <strain evidence="2">110414</strain>
    </source>
</reference>
<dbReference type="InterPro" id="IPR001466">
    <property type="entry name" value="Beta-lactam-related"/>
</dbReference>
<comment type="caution">
    <text evidence="2">The sequence shown here is derived from an EMBL/GenBank/DDBJ whole genome shotgun (WGS) entry which is preliminary data.</text>
</comment>
<dbReference type="Pfam" id="PF00144">
    <property type="entry name" value="Beta-lactamase"/>
    <property type="match status" value="1"/>
</dbReference>
<dbReference type="Gene3D" id="3.40.710.10">
    <property type="entry name" value="DD-peptidase/beta-lactamase superfamily"/>
    <property type="match status" value="1"/>
</dbReference>
<organism evidence="2 3">
    <name type="scientific">Pseudoxanthomonas helianthi</name>
    <dbReference type="NCBI Taxonomy" id="1453541"/>
    <lineage>
        <taxon>Bacteria</taxon>
        <taxon>Pseudomonadati</taxon>
        <taxon>Pseudomonadota</taxon>
        <taxon>Gammaproteobacteria</taxon>
        <taxon>Lysobacterales</taxon>
        <taxon>Lysobacteraceae</taxon>
        <taxon>Pseudoxanthomonas</taxon>
    </lineage>
</organism>
<feature type="domain" description="Beta-lactamase-related" evidence="1">
    <location>
        <begin position="22"/>
        <end position="339"/>
    </location>
</feature>
<gene>
    <name evidence="2" type="ORF">J5837_10700</name>
</gene>
<proteinExistence type="predicted"/>
<dbReference type="SUPFAM" id="SSF56601">
    <property type="entry name" value="beta-lactamase/transpeptidase-like"/>
    <property type="match status" value="1"/>
</dbReference>
<dbReference type="PANTHER" id="PTHR46825">
    <property type="entry name" value="D-ALANYL-D-ALANINE-CARBOXYPEPTIDASE/ENDOPEPTIDASE AMPH"/>
    <property type="match status" value="1"/>
</dbReference>
<dbReference type="EMBL" id="JAGKTC010000002">
    <property type="protein sequence ID" value="MBP3984881.1"/>
    <property type="molecule type" value="Genomic_DNA"/>
</dbReference>
<dbReference type="InterPro" id="IPR050491">
    <property type="entry name" value="AmpC-like"/>
</dbReference>
<name>A0A940X4H7_9GAMM</name>
<evidence type="ECO:0000313" key="2">
    <source>
        <dbReference type="EMBL" id="MBP3984881.1"/>
    </source>
</evidence>
<evidence type="ECO:0000259" key="1">
    <source>
        <dbReference type="Pfam" id="PF00144"/>
    </source>
</evidence>